<proteinExistence type="predicted"/>
<gene>
    <name evidence="2" type="ORF">BQ4739_LOCUS16475</name>
</gene>
<protein>
    <submittedName>
        <fullName evidence="2">Uncharacterized protein</fullName>
    </submittedName>
</protein>
<name>A0A383WFT8_TETOB</name>
<keyword evidence="1" id="KW-0472">Membrane</keyword>
<evidence type="ECO:0000313" key="3">
    <source>
        <dbReference type="Proteomes" id="UP000256970"/>
    </source>
</evidence>
<feature type="transmembrane region" description="Helical" evidence="1">
    <location>
        <begin position="15"/>
        <end position="35"/>
    </location>
</feature>
<sequence length="358" mass="37894">MASLDLHELQTRHEGAAAAVAALYFCCLAGTAFNLRLTGFKLYIPISIAAAVRGLSFSARAAFYVKGNINLMALTRATQAIGLGISIAMCSCLLVIWLRNARPNHQPSALPAYLTVLCKVLVACVIALGPFIGIAAAAMLGAKPGDQVLLAQATHLRKASATGFLSIIGLLTLCTAFVAINWLRGAAGSKQQQQQPQQLELAQTGTGEQQQQQQLGQLSWQDQQVWQDSTPTPSWQQQLRGDGLILLLLASDLLLLWSSAALVASLSLHPELQTDAALQYPLLVLPELLVAILWAMPTLTARVALGARFNEWRQQQHEAAQGAVKSLSGKSVAGSSDAADAEAVADGSVSDLVKATAV</sequence>
<feature type="transmembrane region" description="Helical" evidence="1">
    <location>
        <begin position="161"/>
        <end position="183"/>
    </location>
</feature>
<evidence type="ECO:0000313" key="2">
    <source>
        <dbReference type="EMBL" id="SZX76113.1"/>
    </source>
</evidence>
<accession>A0A383WFT8</accession>
<reference evidence="2 3" key="1">
    <citation type="submission" date="2016-10" db="EMBL/GenBank/DDBJ databases">
        <authorList>
            <person name="Cai Z."/>
        </authorList>
    </citation>
    <scope>NUCLEOTIDE SEQUENCE [LARGE SCALE GENOMIC DNA]</scope>
</reference>
<feature type="transmembrane region" description="Helical" evidence="1">
    <location>
        <begin position="288"/>
        <end position="305"/>
    </location>
</feature>
<dbReference type="EMBL" id="FNXT01001248">
    <property type="protein sequence ID" value="SZX76113.1"/>
    <property type="molecule type" value="Genomic_DNA"/>
</dbReference>
<keyword evidence="3" id="KW-1185">Reference proteome</keyword>
<keyword evidence="1" id="KW-1133">Transmembrane helix</keyword>
<feature type="transmembrane region" description="Helical" evidence="1">
    <location>
        <begin position="244"/>
        <end position="268"/>
    </location>
</feature>
<feature type="transmembrane region" description="Helical" evidence="1">
    <location>
        <begin position="77"/>
        <end position="98"/>
    </location>
</feature>
<organism evidence="2 3">
    <name type="scientific">Tetradesmus obliquus</name>
    <name type="common">Green alga</name>
    <name type="synonym">Acutodesmus obliquus</name>
    <dbReference type="NCBI Taxonomy" id="3088"/>
    <lineage>
        <taxon>Eukaryota</taxon>
        <taxon>Viridiplantae</taxon>
        <taxon>Chlorophyta</taxon>
        <taxon>core chlorophytes</taxon>
        <taxon>Chlorophyceae</taxon>
        <taxon>CS clade</taxon>
        <taxon>Sphaeropleales</taxon>
        <taxon>Scenedesmaceae</taxon>
        <taxon>Tetradesmus</taxon>
    </lineage>
</organism>
<evidence type="ECO:0000256" key="1">
    <source>
        <dbReference type="SAM" id="Phobius"/>
    </source>
</evidence>
<feature type="transmembrane region" description="Helical" evidence="1">
    <location>
        <begin position="110"/>
        <end position="141"/>
    </location>
</feature>
<feature type="transmembrane region" description="Helical" evidence="1">
    <location>
        <begin position="42"/>
        <end position="65"/>
    </location>
</feature>
<keyword evidence="1" id="KW-0812">Transmembrane</keyword>
<dbReference type="Proteomes" id="UP000256970">
    <property type="component" value="Unassembled WGS sequence"/>
</dbReference>
<dbReference type="AlphaFoldDB" id="A0A383WFT8"/>